<name>A0A0J9EJ27_AJEDA</name>
<organism evidence="1">
    <name type="scientific">Ajellomyces dermatitidis (strain ATCC 18188 / CBS 674.68)</name>
    <name type="common">Blastomyces dermatitidis</name>
    <dbReference type="NCBI Taxonomy" id="653446"/>
    <lineage>
        <taxon>Eukaryota</taxon>
        <taxon>Fungi</taxon>
        <taxon>Dikarya</taxon>
        <taxon>Ascomycota</taxon>
        <taxon>Pezizomycotina</taxon>
        <taxon>Eurotiomycetes</taxon>
        <taxon>Eurotiomycetidae</taxon>
        <taxon>Onygenales</taxon>
        <taxon>Ajellomycetaceae</taxon>
        <taxon>Blastomyces</taxon>
    </lineage>
</organism>
<accession>A0A0J9EJ27</accession>
<reference evidence="1" key="1">
    <citation type="submission" date="2010-03" db="EMBL/GenBank/DDBJ databases">
        <title>Annotation of Blastomyces dermatitidis strain ATCC 18188.</title>
        <authorList>
            <consortium name="The Broad Institute Genome Sequencing Platform"/>
            <consortium name="Broad Institute Genome Sequencing Center for Infectious Disease."/>
            <person name="Cuomo C."/>
            <person name="Klein B."/>
            <person name="Sullivan T."/>
            <person name="Heitman J."/>
            <person name="Young S."/>
            <person name="Zeng Q."/>
            <person name="Gargeya S."/>
            <person name="Alvarado L."/>
            <person name="Berlin A.M."/>
            <person name="Chapman S.B."/>
            <person name="Chen Z."/>
            <person name="Freedman E."/>
            <person name="Gellesch M."/>
            <person name="Goldberg J."/>
            <person name="Griggs A."/>
            <person name="Gujja S."/>
            <person name="Heilman E."/>
            <person name="Heiman D."/>
            <person name="Howarth C."/>
            <person name="Mehta T."/>
            <person name="Neiman D."/>
            <person name="Pearson M."/>
            <person name="Roberts A."/>
            <person name="Saif S."/>
            <person name="Shea T."/>
            <person name="Shenoy N."/>
            <person name="Sisk P."/>
            <person name="Stolte C."/>
            <person name="Sykes S."/>
            <person name="White J."/>
            <person name="Yandava C."/>
            <person name="Haas B."/>
            <person name="Nusbaum C."/>
            <person name="Birren B."/>
        </authorList>
    </citation>
    <scope>NUCLEOTIDE SEQUENCE</scope>
    <source>
        <strain evidence="1">ATCC 18188</strain>
    </source>
</reference>
<dbReference type="AlphaFoldDB" id="A0A0J9EJ27"/>
<dbReference type="EMBL" id="GG749407">
    <property type="protein sequence ID" value="KMW66398.1"/>
    <property type="molecule type" value="Genomic_DNA"/>
</dbReference>
<evidence type="ECO:0000313" key="1">
    <source>
        <dbReference type="EMBL" id="KMW66398.1"/>
    </source>
</evidence>
<dbReference type="Proteomes" id="UP000007802">
    <property type="component" value="Unassembled WGS sequence"/>
</dbReference>
<sequence>MSSRTAMTVGLSIMNMSAMSNTVVWQLSQQLLQQMSLLIIYMQIHQSSQLLMILTLKSAQLLLN</sequence>
<protein>
    <submittedName>
        <fullName evidence="1">Uncharacterized protein</fullName>
    </submittedName>
</protein>
<gene>
    <name evidence="1" type="ORF">BDDG_11530</name>
</gene>
<proteinExistence type="predicted"/>